<dbReference type="PROSITE" id="PS50888">
    <property type="entry name" value="BHLH"/>
    <property type="match status" value="1"/>
</dbReference>
<evidence type="ECO:0000313" key="9">
    <source>
        <dbReference type="Proteomes" id="UP001623330"/>
    </source>
</evidence>
<name>A0ABR4NPD0_9SACH</name>
<keyword evidence="2" id="KW-0805">Transcription regulation</keyword>
<organism evidence="8 9">
    <name type="scientific">Nakaseomyces bracarensis</name>
    <dbReference type="NCBI Taxonomy" id="273131"/>
    <lineage>
        <taxon>Eukaryota</taxon>
        <taxon>Fungi</taxon>
        <taxon>Dikarya</taxon>
        <taxon>Ascomycota</taxon>
        <taxon>Saccharomycotina</taxon>
        <taxon>Saccharomycetes</taxon>
        <taxon>Saccharomycetales</taxon>
        <taxon>Saccharomycetaceae</taxon>
        <taxon>Nakaseomyces</taxon>
    </lineage>
</organism>
<keyword evidence="9" id="KW-1185">Reference proteome</keyword>
<feature type="domain" description="BHLH" evidence="7">
    <location>
        <begin position="32"/>
        <end position="84"/>
    </location>
</feature>
<dbReference type="PANTHER" id="PTHR15741:SF27">
    <property type="entry name" value="TRANSCRIPTION FACTOR AP-4"/>
    <property type="match status" value="1"/>
</dbReference>
<feature type="region of interest" description="Disordered" evidence="6">
    <location>
        <begin position="1"/>
        <end position="26"/>
    </location>
</feature>
<keyword evidence="4" id="KW-0804">Transcription</keyword>
<dbReference type="Pfam" id="PF23181">
    <property type="entry name" value="bHLH_INO4"/>
    <property type="match status" value="1"/>
</dbReference>
<dbReference type="InterPro" id="IPR036638">
    <property type="entry name" value="HLH_DNA-bd_sf"/>
</dbReference>
<proteinExistence type="predicted"/>
<evidence type="ECO:0000313" key="8">
    <source>
        <dbReference type="EMBL" id="KAL3229802.1"/>
    </source>
</evidence>
<comment type="caution">
    <text evidence="8">The sequence shown here is derived from an EMBL/GenBank/DDBJ whole genome shotgun (WGS) entry which is preliminary data.</text>
</comment>
<evidence type="ECO:0000256" key="1">
    <source>
        <dbReference type="ARBA" id="ARBA00004123"/>
    </source>
</evidence>
<reference evidence="8 9" key="1">
    <citation type="submission" date="2024-05" db="EMBL/GenBank/DDBJ databases">
        <title>Long read based assembly of the Candida bracarensis genome reveals expanded adhesin content.</title>
        <authorList>
            <person name="Marcet-Houben M."/>
            <person name="Ksiezopolska E."/>
            <person name="Gabaldon T."/>
        </authorList>
    </citation>
    <scope>NUCLEOTIDE SEQUENCE [LARGE SCALE GENOMIC DNA]</scope>
    <source>
        <strain evidence="8 9">CBM6</strain>
    </source>
</reference>
<comment type="subcellular location">
    <subcellularLocation>
        <location evidence="1">Nucleus</location>
    </subcellularLocation>
</comment>
<dbReference type="SMART" id="SM00353">
    <property type="entry name" value="HLH"/>
    <property type="match status" value="1"/>
</dbReference>
<evidence type="ECO:0000256" key="4">
    <source>
        <dbReference type="ARBA" id="ARBA00023163"/>
    </source>
</evidence>
<dbReference type="SUPFAM" id="SSF47459">
    <property type="entry name" value="HLH, helix-loop-helix DNA-binding domain"/>
    <property type="match status" value="1"/>
</dbReference>
<evidence type="ECO:0000256" key="2">
    <source>
        <dbReference type="ARBA" id="ARBA00023015"/>
    </source>
</evidence>
<gene>
    <name evidence="8" type="ORF">RNJ44_01938</name>
</gene>
<dbReference type="InterPro" id="IPR011598">
    <property type="entry name" value="bHLH_dom"/>
</dbReference>
<dbReference type="PANTHER" id="PTHR15741">
    <property type="entry name" value="BASIC HELIX-LOOP-HELIX ZIP TRANSCRIPTION FACTOR"/>
    <property type="match status" value="1"/>
</dbReference>
<dbReference type="EMBL" id="JBEVYD010000011">
    <property type="protein sequence ID" value="KAL3229802.1"/>
    <property type="molecule type" value="Genomic_DNA"/>
</dbReference>
<keyword evidence="3" id="KW-0238">DNA-binding</keyword>
<evidence type="ECO:0000256" key="6">
    <source>
        <dbReference type="SAM" id="MobiDB-lite"/>
    </source>
</evidence>
<dbReference type="InterPro" id="IPR052207">
    <property type="entry name" value="Max-like/E-box_TFs"/>
</dbReference>
<protein>
    <submittedName>
        <fullName evidence="8">Protein INO4</fullName>
    </submittedName>
</protein>
<keyword evidence="5" id="KW-0539">Nucleus</keyword>
<evidence type="ECO:0000256" key="5">
    <source>
        <dbReference type="ARBA" id="ARBA00023242"/>
    </source>
</evidence>
<dbReference type="Gene3D" id="4.10.280.10">
    <property type="entry name" value="Helix-loop-helix DNA-binding domain"/>
    <property type="match status" value="1"/>
</dbReference>
<feature type="compositionally biased region" description="Basic residues" evidence="6">
    <location>
        <begin position="14"/>
        <end position="25"/>
    </location>
</feature>
<accession>A0ABR4NPD0</accession>
<dbReference type="InterPro" id="IPR057072">
    <property type="entry name" value="bHLH_INO4"/>
</dbReference>
<evidence type="ECO:0000259" key="7">
    <source>
        <dbReference type="PROSITE" id="PS50888"/>
    </source>
</evidence>
<sequence length="117" mass="14043">MHLQVDQMDTPLKKAPKRVVKKTKSNKLTEGQVRINHVVSEQKRRELIRALYDELVEIVPDLLPKENRSEMVIYLKTANYLRWLYKRNAELRKQIDEKFQGEKEIPSDLVWNLREDE</sequence>
<evidence type="ECO:0000256" key="3">
    <source>
        <dbReference type="ARBA" id="ARBA00023125"/>
    </source>
</evidence>
<dbReference type="Proteomes" id="UP001623330">
    <property type="component" value="Unassembled WGS sequence"/>
</dbReference>